<evidence type="ECO:0000313" key="4">
    <source>
        <dbReference type="Proteomes" id="UP000033038"/>
    </source>
</evidence>
<feature type="transmembrane region" description="Helical" evidence="1">
    <location>
        <begin position="12"/>
        <end position="31"/>
    </location>
</feature>
<dbReference type="Pfam" id="PF02517">
    <property type="entry name" value="Rce1-like"/>
    <property type="match status" value="1"/>
</dbReference>
<evidence type="ECO:0000259" key="2">
    <source>
        <dbReference type="Pfam" id="PF02517"/>
    </source>
</evidence>
<dbReference type="KEGG" id="mbw:MSBRW_1697"/>
<feature type="transmembrane region" description="Helical" evidence="1">
    <location>
        <begin position="46"/>
        <end position="64"/>
    </location>
</feature>
<dbReference type="GO" id="GO:0004175">
    <property type="term" value="F:endopeptidase activity"/>
    <property type="evidence" value="ECO:0007669"/>
    <property type="project" value="UniProtKB-ARBA"/>
</dbReference>
<accession>A0A0E3QL68</accession>
<protein>
    <recommendedName>
        <fullName evidence="2">CAAX prenyl protease 2/Lysostaphin resistance protein A-like domain-containing protein</fullName>
    </recommendedName>
</protein>
<feature type="transmembrane region" description="Helical" evidence="1">
    <location>
        <begin position="216"/>
        <end position="233"/>
    </location>
</feature>
<feature type="transmembrane region" description="Helical" evidence="1">
    <location>
        <begin position="108"/>
        <end position="127"/>
    </location>
</feature>
<feature type="domain" description="CAAX prenyl protease 2/Lysostaphin resistance protein A-like" evidence="2">
    <location>
        <begin position="108"/>
        <end position="205"/>
    </location>
</feature>
<dbReference type="InterPro" id="IPR003675">
    <property type="entry name" value="Rce1/LyrA-like_dom"/>
</dbReference>
<feature type="transmembrane region" description="Helical" evidence="1">
    <location>
        <begin position="168"/>
        <end position="186"/>
    </location>
</feature>
<proteinExistence type="predicted"/>
<dbReference type="PANTHER" id="PTHR36435:SF1">
    <property type="entry name" value="CAAX AMINO TERMINAL PROTEASE FAMILY PROTEIN"/>
    <property type="match status" value="1"/>
</dbReference>
<dbReference type="HOGENOM" id="CLU_081849_0_0_2"/>
<dbReference type="PATRIC" id="fig|1434109.4.peg.2134"/>
<feature type="transmembrane region" description="Helical" evidence="1">
    <location>
        <begin position="193"/>
        <end position="210"/>
    </location>
</feature>
<dbReference type="InterPro" id="IPR052710">
    <property type="entry name" value="CAAX_protease"/>
</dbReference>
<keyword evidence="1" id="KW-1133">Transmembrane helix</keyword>
<keyword evidence="1" id="KW-0472">Membrane</keyword>
<dbReference type="EMBL" id="CP009526">
    <property type="protein sequence ID" value="AKB50950.1"/>
    <property type="molecule type" value="Genomic_DNA"/>
</dbReference>
<keyword evidence="1" id="KW-0812">Transmembrane</keyword>
<dbReference type="AlphaFoldDB" id="A0A0E3QL68"/>
<dbReference type="RefSeq" id="WP_011307972.1">
    <property type="nucleotide sequence ID" value="NZ_CP009526.1"/>
</dbReference>
<feature type="transmembrane region" description="Helical" evidence="1">
    <location>
        <begin position="84"/>
        <end position="102"/>
    </location>
</feature>
<dbReference type="GeneID" id="24823183"/>
<reference evidence="3 4" key="1">
    <citation type="submission" date="2014-07" db="EMBL/GenBank/DDBJ databases">
        <title>Methanogenic archaea and the global carbon cycle.</title>
        <authorList>
            <person name="Henriksen J.R."/>
            <person name="Luke J."/>
            <person name="Reinhart S."/>
            <person name="Benedict M.N."/>
            <person name="Youngblut N.D."/>
            <person name="Metcalf M.E."/>
            <person name="Whitaker R.J."/>
            <person name="Metcalf W.W."/>
        </authorList>
    </citation>
    <scope>NUCLEOTIDE SEQUENCE [LARGE SCALE GENOMIC DNA]</scope>
    <source>
        <strain evidence="3 4">Wiesmoor</strain>
    </source>
</reference>
<gene>
    <name evidence="3" type="ORF">MSBRW_1697</name>
</gene>
<dbReference type="Proteomes" id="UP000033038">
    <property type="component" value="Chromosome"/>
</dbReference>
<name>A0A0E3QL68_METBA</name>
<feature type="transmembrane region" description="Helical" evidence="1">
    <location>
        <begin position="139"/>
        <end position="162"/>
    </location>
</feature>
<evidence type="ECO:0000313" key="3">
    <source>
        <dbReference type="EMBL" id="AKB50950.1"/>
    </source>
</evidence>
<sequence length="250" mass="28017">MNNTSRKPWTISLGIFTIWLIVVVGGGLLQVKGQPTQLDELVKSQLIYGVLTAIVFLSGAITYFNWWDQVGWKGPNDSRNLRLLLLPAMFLFIMLLIVLFTGLPPTRVLLIVIINTLMVGISEELMFRGVLFHGASSLFGIWRAVWITAIVFGSVHTLNSLITGDFNASVFQAFFAGMFGVWAVALRVRLDTVIPLIVIHWLWDCLAFLTGSSEGLVLLLFSFILFLYGIWLLRGFRTTAASVHVNRVRE</sequence>
<dbReference type="GO" id="GO:0080120">
    <property type="term" value="P:CAAX-box protein maturation"/>
    <property type="evidence" value="ECO:0007669"/>
    <property type="project" value="UniProtKB-ARBA"/>
</dbReference>
<organism evidence="3 4">
    <name type="scientific">Methanosarcina barkeri str. Wiesmoor</name>
    <dbReference type="NCBI Taxonomy" id="1434109"/>
    <lineage>
        <taxon>Archaea</taxon>
        <taxon>Methanobacteriati</taxon>
        <taxon>Methanobacteriota</taxon>
        <taxon>Stenosarchaea group</taxon>
        <taxon>Methanomicrobia</taxon>
        <taxon>Methanosarcinales</taxon>
        <taxon>Methanosarcinaceae</taxon>
        <taxon>Methanosarcina</taxon>
    </lineage>
</organism>
<evidence type="ECO:0000256" key="1">
    <source>
        <dbReference type="SAM" id="Phobius"/>
    </source>
</evidence>
<dbReference type="PANTHER" id="PTHR36435">
    <property type="entry name" value="SLR1288 PROTEIN"/>
    <property type="match status" value="1"/>
</dbReference>